<protein>
    <submittedName>
        <fullName evidence="1">Uncharacterized protein</fullName>
    </submittedName>
</protein>
<accession>A0A7J6SAJ5</accession>
<proteinExistence type="predicted"/>
<gene>
    <name evidence="1" type="ORF">FOZ63_017236</name>
</gene>
<evidence type="ECO:0000313" key="1">
    <source>
        <dbReference type="EMBL" id="KAF4729771.1"/>
    </source>
</evidence>
<dbReference type="Proteomes" id="UP000553632">
    <property type="component" value="Unassembled WGS sequence"/>
</dbReference>
<organism evidence="1 2">
    <name type="scientific">Perkinsus olseni</name>
    <name type="common">Perkinsus atlanticus</name>
    <dbReference type="NCBI Taxonomy" id="32597"/>
    <lineage>
        <taxon>Eukaryota</taxon>
        <taxon>Sar</taxon>
        <taxon>Alveolata</taxon>
        <taxon>Perkinsozoa</taxon>
        <taxon>Perkinsea</taxon>
        <taxon>Perkinsida</taxon>
        <taxon>Perkinsidae</taxon>
        <taxon>Perkinsus</taxon>
    </lineage>
</organism>
<reference evidence="1 2" key="1">
    <citation type="submission" date="2020-04" db="EMBL/GenBank/DDBJ databases">
        <title>Perkinsus olseni comparative genomics.</title>
        <authorList>
            <person name="Bogema D.R."/>
        </authorList>
    </citation>
    <scope>NUCLEOTIDE SEQUENCE [LARGE SCALE GENOMIC DNA]</scope>
    <source>
        <strain evidence="1 2">ATCC PRA-207</strain>
    </source>
</reference>
<dbReference type="AlphaFoldDB" id="A0A7J6SAJ5"/>
<sequence length="126" mass="14273">SVLFRRGAIYAWYFMSVEGSLLRKRAENLRIEEVEKEFCKRRMPCDCTSSEEANEVAAVWIPMASQFPEDRAKAPRVEFMTPGQLKRFLSDGLAGLDNPSGLLQQFVYPLGVSNFLIRAVKYAGCT</sequence>
<feature type="non-terminal residue" evidence="1">
    <location>
        <position position="1"/>
    </location>
</feature>
<keyword evidence="2" id="KW-1185">Reference proteome</keyword>
<dbReference type="EMBL" id="JABANO010019701">
    <property type="protein sequence ID" value="KAF4729771.1"/>
    <property type="molecule type" value="Genomic_DNA"/>
</dbReference>
<evidence type="ECO:0000313" key="2">
    <source>
        <dbReference type="Proteomes" id="UP000553632"/>
    </source>
</evidence>
<name>A0A7J6SAJ5_PEROL</name>
<comment type="caution">
    <text evidence="1">The sequence shown here is derived from an EMBL/GenBank/DDBJ whole genome shotgun (WGS) entry which is preliminary data.</text>
</comment>